<evidence type="ECO:0000313" key="3">
    <source>
        <dbReference type="EMBL" id="QGY46441.1"/>
    </source>
</evidence>
<sequence length="193" mass="22397">MKKSYDRKIFTIKMLGMDLKFLLSAWSKIIGINRNKKINKAFTEKIMTIVTAVNGCTYCTWFHAKQAVSSGISKEEVRRMLQLQFHADATDFEIPALLYAQHYAETDRNPDKEMTFKLFEYYGDKTANHIIIIIRIIFFGNLTGNTFDAFISRLNGIPAKNSNKIFEFIFFIVTAPLLLPLIPFTKKYRNPNF</sequence>
<dbReference type="InterPro" id="IPR003779">
    <property type="entry name" value="CMD-like"/>
</dbReference>
<keyword evidence="1" id="KW-0472">Membrane</keyword>
<dbReference type="Gene3D" id="1.20.1290.10">
    <property type="entry name" value="AhpD-like"/>
    <property type="match status" value="1"/>
</dbReference>
<feature type="transmembrane region" description="Helical" evidence="1">
    <location>
        <begin position="165"/>
        <end position="184"/>
    </location>
</feature>
<keyword evidence="4" id="KW-1185">Reference proteome</keyword>
<organism evidence="3 4">
    <name type="scientific">Maribellus comscasis</name>
    <dbReference type="NCBI Taxonomy" id="2681766"/>
    <lineage>
        <taxon>Bacteria</taxon>
        <taxon>Pseudomonadati</taxon>
        <taxon>Bacteroidota</taxon>
        <taxon>Bacteroidia</taxon>
        <taxon>Marinilabiliales</taxon>
        <taxon>Prolixibacteraceae</taxon>
        <taxon>Maribellus</taxon>
    </lineage>
</organism>
<evidence type="ECO:0000256" key="1">
    <source>
        <dbReference type="SAM" id="Phobius"/>
    </source>
</evidence>
<evidence type="ECO:0000313" key="4">
    <source>
        <dbReference type="Proteomes" id="UP000428260"/>
    </source>
</evidence>
<protein>
    <submittedName>
        <fullName evidence="3">Carboxymuconolactone decarboxylase family protein</fullName>
    </submittedName>
</protein>
<dbReference type="Pfam" id="PF02627">
    <property type="entry name" value="CMD"/>
    <property type="match status" value="1"/>
</dbReference>
<keyword evidence="1" id="KW-0812">Transmembrane</keyword>
<name>A0A6I6JV67_9BACT</name>
<dbReference type="Proteomes" id="UP000428260">
    <property type="component" value="Chromosome"/>
</dbReference>
<evidence type="ECO:0000259" key="2">
    <source>
        <dbReference type="Pfam" id="PF02627"/>
    </source>
</evidence>
<dbReference type="InterPro" id="IPR029032">
    <property type="entry name" value="AhpD-like"/>
</dbReference>
<reference evidence="3 4" key="1">
    <citation type="submission" date="2019-11" db="EMBL/GenBank/DDBJ databases">
        <authorList>
            <person name="Zheng R.K."/>
            <person name="Sun C.M."/>
        </authorList>
    </citation>
    <scope>NUCLEOTIDE SEQUENCE [LARGE SCALE GENOMIC DNA]</scope>
    <source>
        <strain evidence="3 4">WC007</strain>
    </source>
</reference>
<gene>
    <name evidence="3" type="ORF">GM418_23090</name>
</gene>
<dbReference type="AlphaFoldDB" id="A0A6I6JV67"/>
<accession>A0A6I6JV67</accession>
<dbReference type="SUPFAM" id="SSF69118">
    <property type="entry name" value="AhpD-like"/>
    <property type="match status" value="1"/>
</dbReference>
<dbReference type="GO" id="GO:0051920">
    <property type="term" value="F:peroxiredoxin activity"/>
    <property type="evidence" value="ECO:0007669"/>
    <property type="project" value="InterPro"/>
</dbReference>
<keyword evidence="1" id="KW-1133">Transmembrane helix</keyword>
<dbReference type="EMBL" id="CP046401">
    <property type="protein sequence ID" value="QGY46441.1"/>
    <property type="molecule type" value="Genomic_DNA"/>
</dbReference>
<proteinExistence type="predicted"/>
<feature type="domain" description="Carboxymuconolactone decarboxylase-like" evidence="2">
    <location>
        <begin position="35"/>
        <end position="81"/>
    </location>
</feature>
<dbReference type="KEGG" id="mcos:GM418_23090"/>